<dbReference type="InterPro" id="IPR020843">
    <property type="entry name" value="ER"/>
</dbReference>
<dbReference type="RefSeq" id="WP_302721692.1">
    <property type="nucleotide sequence ID" value="NZ_JAULRU010000371.1"/>
</dbReference>
<dbReference type="Proteomes" id="UP001273505">
    <property type="component" value="Unassembled WGS sequence"/>
</dbReference>
<accession>A0ABU4S1R5</accession>
<dbReference type="Pfam" id="PF13602">
    <property type="entry name" value="ADH_zinc_N_2"/>
    <property type="match status" value="1"/>
</dbReference>
<dbReference type="Gene3D" id="3.90.180.10">
    <property type="entry name" value="Medium-chain alcohol dehydrogenases, catalytic domain"/>
    <property type="match status" value="1"/>
</dbReference>
<protein>
    <submittedName>
        <fullName evidence="2">NAD(P)-dependent alcohol dehydrogenase</fullName>
    </submittedName>
</protein>
<name>A0ABU4S1R5_9GAMM</name>
<dbReference type="InterPro" id="IPR036291">
    <property type="entry name" value="NAD(P)-bd_dom_sf"/>
</dbReference>
<comment type="caution">
    <text evidence="2">The sequence shown here is derived from an EMBL/GenBank/DDBJ whole genome shotgun (WGS) entry which is preliminary data.</text>
</comment>
<dbReference type="SUPFAM" id="SSF51735">
    <property type="entry name" value="NAD(P)-binding Rossmann-fold domains"/>
    <property type="match status" value="1"/>
</dbReference>
<gene>
    <name evidence="2" type="ORF">SCD92_17235</name>
</gene>
<dbReference type="InterPro" id="IPR011032">
    <property type="entry name" value="GroES-like_sf"/>
</dbReference>
<dbReference type="PANTHER" id="PTHR43482">
    <property type="entry name" value="PROTEIN AST1-RELATED"/>
    <property type="match status" value="1"/>
</dbReference>
<sequence length="327" mass="35399">MRVVVCAGYGGPDRLQLMERPEPVVKDDEIKIRIYAATVTAGDCEARRFDFPAFLWLPMRLFLGVFKPRKGVLGQEVAGEIVAIGDKVTRFQPGDKVYAATLFRFGAYAEYICLPQTYPVSLIPDGLSFAQAATIPTGGVNALHFLRLAQVKSGDRILINGAGGSIGTYAVQLAKILGATVDCSDSANKLEGLKRLGAERVFDYQSEDVFTQRASYDAVIDVVGKKATDDALSALKVGGCYVLGAPSLGGMISASRRNKKGPGKILFEFADYKPELLTALNRWLSEGKLTPLIDREYPLAEVRAAHAYVDSGQKFGNLVINVIPADQ</sequence>
<evidence type="ECO:0000313" key="3">
    <source>
        <dbReference type="Proteomes" id="UP001273505"/>
    </source>
</evidence>
<dbReference type="Gene3D" id="3.40.50.720">
    <property type="entry name" value="NAD(P)-binding Rossmann-like Domain"/>
    <property type="match status" value="1"/>
</dbReference>
<dbReference type="InterPro" id="IPR013154">
    <property type="entry name" value="ADH-like_N"/>
</dbReference>
<reference evidence="2 3" key="1">
    <citation type="submission" date="2023-11" db="EMBL/GenBank/DDBJ databases">
        <title>Gilvimarinus fulvus sp. nov., isolated from the surface of Kelp.</title>
        <authorList>
            <person name="Sun Y.Y."/>
            <person name="Gong Y."/>
            <person name="Du Z.J."/>
        </authorList>
    </citation>
    <scope>NUCLEOTIDE SEQUENCE [LARGE SCALE GENOMIC DNA]</scope>
    <source>
        <strain evidence="2 3">SDUM040013</strain>
    </source>
</reference>
<dbReference type="CDD" id="cd08267">
    <property type="entry name" value="MDR1"/>
    <property type="match status" value="1"/>
</dbReference>
<dbReference type="Pfam" id="PF08240">
    <property type="entry name" value="ADH_N"/>
    <property type="match status" value="1"/>
</dbReference>
<proteinExistence type="predicted"/>
<dbReference type="SMART" id="SM00829">
    <property type="entry name" value="PKS_ER"/>
    <property type="match status" value="1"/>
</dbReference>
<dbReference type="EMBL" id="JAXAFO010000040">
    <property type="protein sequence ID" value="MDX6851125.1"/>
    <property type="molecule type" value="Genomic_DNA"/>
</dbReference>
<dbReference type="PANTHER" id="PTHR43482:SF1">
    <property type="entry name" value="PROTEIN AST1-RELATED"/>
    <property type="match status" value="1"/>
</dbReference>
<keyword evidence="3" id="KW-1185">Reference proteome</keyword>
<dbReference type="InterPro" id="IPR052585">
    <property type="entry name" value="Lipid_raft_assoc_Zn_ADH"/>
</dbReference>
<feature type="domain" description="Enoyl reductase (ER)" evidence="1">
    <location>
        <begin position="10"/>
        <end position="320"/>
    </location>
</feature>
<evidence type="ECO:0000259" key="1">
    <source>
        <dbReference type="SMART" id="SM00829"/>
    </source>
</evidence>
<organism evidence="2 3">
    <name type="scientific">Gilvimarinus gilvus</name>
    <dbReference type="NCBI Taxonomy" id="3058038"/>
    <lineage>
        <taxon>Bacteria</taxon>
        <taxon>Pseudomonadati</taxon>
        <taxon>Pseudomonadota</taxon>
        <taxon>Gammaproteobacteria</taxon>
        <taxon>Cellvibrionales</taxon>
        <taxon>Cellvibrionaceae</taxon>
        <taxon>Gilvimarinus</taxon>
    </lineage>
</organism>
<dbReference type="SUPFAM" id="SSF50129">
    <property type="entry name" value="GroES-like"/>
    <property type="match status" value="1"/>
</dbReference>
<evidence type="ECO:0000313" key="2">
    <source>
        <dbReference type="EMBL" id="MDX6851125.1"/>
    </source>
</evidence>